<evidence type="ECO:0000259" key="7">
    <source>
        <dbReference type="Pfam" id="PF01658"/>
    </source>
</evidence>
<dbReference type="GO" id="GO:0006021">
    <property type="term" value="P:inositol biosynthetic process"/>
    <property type="evidence" value="ECO:0007669"/>
    <property type="project" value="UniProtKB-UniPathway"/>
</dbReference>
<evidence type="ECO:0000256" key="4">
    <source>
        <dbReference type="ARBA" id="ARBA00010813"/>
    </source>
</evidence>
<organism evidence="8">
    <name type="scientific">Favella ehrenbergii</name>
    <dbReference type="NCBI Taxonomy" id="182087"/>
    <lineage>
        <taxon>Eukaryota</taxon>
        <taxon>Sar</taxon>
        <taxon>Alveolata</taxon>
        <taxon>Ciliophora</taxon>
        <taxon>Intramacronucleata</taxon>
        <taxon>Spirotrichea</taxon>
        <taxon>Choreotrichia</taxon>
        <taxon>Tintinnida</taxon>
        <taxon>Xystonellidae</taxon>
        <taxon>Favella</taxon>
    </lineage>
</organism>
<gene>
    <name evidence="8" type="ORF">FEHR0123_LOCUS2214</name>
</gene>
<dbReference type="Pfam" id="PF07994">
    <property type="entry name" value="NAD_binding_5"/>
    <property type="match status" value="1"/>
</dbReference>
<evidence type="ECO:0000256" key="3">
    <source>
        <dbReference type="ARBA" id="ARBA00005117"/>
    </source>
</evidence>
<comment type="pathway">
    <text evidence="3">Polyol metabolism; myo-inositol biosynthesis; myo-inositol from D-glucose 6-phosphate: step 1/2.</text>
</comment>
<dbReference type="SUPFAM" id="SSF55347">
    <property type="entry name" value="Glyceraldehyde-3-phosphate dehydrogenase-like, C-terminal domain"/>
    <property type="match status" value="1"/>
</dbReference>
<dbReference type="InterPro" id="IPR013021">
    <property type="entry name" value="Myo-inos-1-P_Synthase_GAPDH"/>
</dbReference>
<dbReference type="InterPro" id="IPR002587">
    <property type="entry name" value="Myo-inos-1-P_Synthase"/>
</dbReference>
<accession>A0A7S3MKT6</accession>
<name>A0A7S3MKT6_9SPIT</name>
<dbReference type="AlphaFoldDB" id="A0A7S3MKT6"/>
<protein>
    <recommendedName>
        <fullName evidence="5">inositol-3-phosphate synthase</fullName>
        <ecNumber evidence="5">5.5.1.4</ecNumber>
    </recommendedName>
</protein>
<comment type="cofactor">
    <cofactor evidence="2">
        <name>NAD(+)</name>
        <dbReference type="ChEBI" id="CHEBI:57540"/>
    </cofactor>
</comment>
<dbReference type="PIRSF" id="PIRSF015578">
    <property type="entry name" value="Myoinos-ppht_syn"/>
    <property type="match status" value="1"/>
</dbReference>
<keyword evidence="6" id="KW-0398">Inositol biosynthesis</keyword>
<dbReference type="EC" id="5.5.1.4" evidence="5"/>
<feature type="domain" description="Myo-inositol-1-phosphate synthase GAPDH-like" evidence="7">
    <location>
        <begin position="92"/>
        <end position="206"/>
    </location>
</feature>
<dbReference type="UniPathway" id="UPA00823">
    <property type="reaction ID" value="UER00787"/>
</dbReference>
<proteinExistence type="inferred from homology"/>
<dbReference type="GO" id="GO:0004512">
    <property type="term" value="F:inositol-3-phosphate synthase activity"/>
    <property type="evidence" value="ECO:0007669"/>
    <property type="project" value="UniProtKB-EC"/>
</dbReference>
<dbReference type="Pfam" id="PF01658">
    <property type="entry name" value="Inos-1-P_synth"/>
    <property type="match status" value="1"/>
</dbReference>
<comment type="catalytic activity">
    <reaction evidence="1">
        <text>D-glucose 6-phosphate = 1D-myo-inositol 3-phosphate</text>
        <dbReference type="Rhea" id="RHEA:10716"/>
        <dbReference type="ChEBI" id="CHEBI:58401"/>
        <dbReference type="ChEBI" id="CHEBI:61548"/>
        <dbReference type="EC" id="5.5.1.4"/>
    </reaction>
</comment>
<evidence type="ECO:0000256" key="2">
    <source>
        <dbReference type="ARBA" id="ARBA00001911"/>
    </source>
</evidence>
<evidence type="ECO:0000256" key="6">
    <source>
        <dbReference type="ARBA" id="ARBA00022550"/>
    </source>
</evidence>
<dbReference type="EMBL" id="HBIE01006854">
    <property type="protein sequence ID" value="CAE0307307.1"/>
    <property type="molecule type" value="Transcribed_RNA"/>
</dbReference>
<comment type="similarity">
    <text evidence="4">Belongs to the myo-inositol 1-phosphate synthase family.</text>
</comment>
<sequence>MRDMKQRVDKVIILWTANTEMFLTPEINALDDLMARIDGNQALPASVLYCVAAIEEQCIYLNGSPQNTFHPAIVEYARQKQSLIAGSDFKSGQTRFKTIMSDFLIGSGLRLASCVSYNHLGNNDGKNLSEDKCFQSKKISKAGVLDDAMAGNTVLYPAGQNTIDHEVVIKYVPFVGDSKRAMDEYSTQIFMGGTNTISSYNQCEDSLLATPLMYDMVVLGELFSRMTINGERLGPVLSYLSFFFKAPITNHEEYIVNSFSRQRDTLTNLLKVASGIMPDDTTLLSFQF</sequence>
<dbReference type="Gene3D" id="3.30.360.10">
    <property type="entry name" value="Dihydrodipicolinate Reductase, domain 2"/>
    <property type="match status" value="1"/>
</dbReference>
<evidence type="ECO:0000313" key="8">
    <source>
        <dbReference type="EMBL" id="CAE0307307.1"/>
    </source>
</evidence>
<dbReference type="Gene3D" id="3.40.50.720">
    <property type="entry name" value="NAD(P)-binding Rossmann-like Domain"/>
    <property type="match status" value="1"/>
</dbReference>
<dbReference type="InterPro" id="IPR036291">
    <property type="entry name" value="NAD(P)-bd_dom_sf"/>
</dbReference>
<dbReference type="GO" id="GO:0008654">
    <property type="term" value="P:phospholipid biosynthetic process"/>
    <property type="evidence" value="ECO:0007669"/>
    <property type="project" value="InterPro"/>
</dbReference>
<dbReference type="PANTHER" id="PTHR11510">
    <property type="entry name" value="MYO-INOSITOL-1 PHOSPHATE SYNTHASE"/>
    <property type="match status" value="1"/>
</dbReference>
<reference evidence="8" key="1">
    <citation type="submission" date="2021-01" db="EMBL/GenBank/DDBJ databases">
        <authorList>
            <person name="Corre E."/>
            <person name="Pelletier E."/>
            <person name="Niang G."/>
            <person name="Scheremetjew M."/>
            <person name="Finn R."/>
            <person name="Kale V."/>
            <person name="Holt S."/>
            <person name="Cochrane G."/>
            <person name="Meng A."/>
            <person name="Brown T."/>
            <person name="Cohen L."/>
        </authorList>
    </citation>
    <scope>NUCLEOTIDE SEQUENCE</scope>
    <source>
        <strain evidence="8">Fehren 1</strain>
    </source>
</reference>
<evidence type="ECO:0000256" key="5">
    <source>
        <dbReference type="ARBA" id="ARBA00012125"/>
    </source>
</evidence>
<evidence type="ECO:0000256" key="1">
    <source>
        <dbReference type="ARBA" id="ARBA00000113"/>
    </source>
</evidence>
<dbReference type="SUPFAM" id="SSF51735">
    <property type="entry name" value="NAD(P)-binding Rossmann-fold domains"/>
    <property type="match status" value="1"/>
</dbReference>